<reference evidence="2" key="1">
    <citation type="submission" date="2014-05" db="EMBL/GenBank/DDBJ databases">
        <title>The transcriptome of the halophilic microalga Tetraselmis sp. GSL018 isolated from the Great Salt Lake, Utah.</title>
        <authorList>
            <person name="Jinkerson R.E."/>
            <person name="D'Adamo S."/>
            <person name="Posewitz M.C."/>
        </authorList>
    </citation>
    <scope>NUCLEOTIDE SEQUENCE</scope>
    <source>
        <strain evidence="2">GSL018</strain>
    </source>
</reference>
<name>A0A061SGD4_9CHLO</name>
<keyword evidence="1" id="KW-0472">Membrane</keyword>
<dbReference type="AlphaFoldDB" id="A0A061SGD4"/>
<keyword evidence="1" id="KW-1133">Transmembrane helix</keyword>
<protein>
    <submittedName>
        <fullName evidence="2">Uncharacterized protein</fullName>
    </submittedName>
</protein>
<dbReference type="EMBL" id="GBEZ01003346">
    <property type="protein sequence ID" value="JAC81786.1"/>
    <property type="molecule type" value="Transcribed_RNA"/>
</dbReference>
<gene>
    <name evidence="2" type="ORF">TSPGSL018_7148</name>
</gene>
<evidence type="ECO:0000313" key="2">
    <source>
        <dbReference type="EMBL" id="JAC81786.1"/>
    </source>
</evidence>
<proteinExistence type="predicted"/>
<evidence type="ECO:0000256" key="1">
    <source>
        <dbReference type="SAM" id="Phobius"/>
    </source>
</evidence>
<keyword evidence="1" id="KW-0812">Transmembrane</keyword>
<sequence>MPVTATGLGLGAVGLLATTGAVAAFKRKWTTPFKAAYFLAWPTLGSAILLLGDPGYEGQKQTLQRAGLLDSEAEREIQDSKTLQMQKLREAAQGRSW</sequence>
<organism evidence="2">
    <name type="scientific">Tetraselmis sp. GSL018</name>
    <dbReference type="NCBI Taxonomy" id="582737"/>
    <lineage>
        <taxon>Eukaryota</taxon>
        <taxon>Viridiplantae</taxon>
        <taxon>Chlorophyta</taxon>
        <taxon>core chlorophytes</taxon>
        <taxon>Chlorodendrophyceae</taxon>
        <taxon>Chlorodendrales</taxon>
        <taxon>Chlorodendraceae</taxon>
        <taxon>Tetraselmis</taxon>
    </lineage>
</organism>
<feature type="transmembrane region" description="Helical" evidence="1">
    <location>
        <begin position="33"/>
        <end position="52"/>
    </location>
</feature>
<accession>A0A061SGD4</accession>